<protein>
    <submittedName>
        <fullName evidence="2">Uncharacterized protein</fullName>
    </submittedName>
</protein>
<evidence type="ECO:0000256" key="1">
    <source>
        <dbReference type="SAM" id="MobiDB-lite"/>
    </source>
</evidence>
<evidence type="ECO:0000313" key="3">
    <source>
        <dbReference type="Proteomes" id="UP000554482"/>
    </source>
</evidence>
<dbReference type="Proteomes" id="UP000554482">
    <property type="component" value="Unassembled WGS sequence"/>
</dbReference>
<reference evidence="2 3" key="1">
    <citation type="submission" date="2020-06" db="EMBL/GenBank/DDBJ databases">
        <title>Transcriptomic and genomic resources for Thalictrum thalictroides and T. hernandezii: Facilitating candidate gene discovery in an emerging model plant lineage.</title>
        <authorList>
            <person name="Arias T."/>
            <person name="Riano-Pachon D.M."/>
            <person name="Di Stilio V.S."/>
        </authorList>
    </citation>
    <scope>NUCLEOTIDE SEQUENCE [LARGE SCALE GENOMIC DNA]</scope>
    <source>
        <strain evidence="3">cv. WT478/WT964</strain>
        <tissue evidence="2">Leaves</tissue>
    </source>
</reference>
<proteinExistence type="predicted"/>
<keyword evidence="3" id="KW-1185">Reference proteome</keyword>
<dbReference type="AlphaFoldDB" id="A0A7J6VK73"/>
<evidence type="ECO:0000313" key="2">
    <source>
        <dbReference type="EMBL" id="KAF5185323.1"/>
    </source>
</evidence>
<comment type="caution">
    <text evidence="2">The sequence shown here is derived from an EMBL/GenBank/DDBJ whole genome shotgun (WGS) entry which is preliminary data.</text>
</comment>
<sequence>MASRFSQYALAYARGLIRAFVPKRDGGPPIFRAPVHPDPIPPKPVSDPPPRTYDPNARCDYHMGSPGHWTDRCYNLRHRIQDLRDQPQLQGLREFKVEL</sequence>
<feature type="compositionally biased region" description="Pro residues" evidence="1">
    <location>
        <begin position="36"/>
        <end position="52"/>
    </location>
</feature>
<dbReference type="EMBL" id="JABWDY010030848">
    <property type="protein sequence ID" value="KAF5185323.1"/>
    <property type="molecule type" value="Genomic_DNA"/>
</dbReference>
<feature type="region of interest" description="Disordered" evidence="1">
    <location>
        <begin position="29"/>
        <end position="53"/>
    </location>
</feature>
<name>A0A7J6VK73_THATH</name>
<organism evidence="2 3">
    <name type="scientific">Thalictrum thalictroides</name>
    <name type="common">Rue-anemone</name>
    <name type="synonym">Anemone thalictroides</name>
    <dbReference type="NCBI Taxonomy" id="46969"/>
    <lineage>
        <taxon>Eukaryota</taxon>
        <taxon>Viridiplantae</taxon>
        <taxon>Streptophyta</taxon>
        <taxon>Embryophyta</taxon>
        <taxon>Tracheophyta</taxon>
        <taxon>Spermatophyta</taxon>
        <taxon>Magnoliopsida</taxon>
        <taxon>Ranunculales</taxon>
        <taxon>Ranunculaceae</taxon>
        <taxon>Thalictroideae</taxon>
        <taxon>Thalictrum</taxon>
    </lineage>
</organism>
<accession>A0A7J6VK73</accession>
<gene>
    <name evidence="2" type="ORF">FRX31_025088</name>
</gene>
<dbReference type="OrthoDB" id="1418540at2759"/>